<reference evidence="1" key="2">
    <citation type="submission" date="2023-01" db="EMBL/GenBank/DDBJ databases">
        <authorList>
            <person name="Petersen C."/>
        </authorList>
    </citation>
    <scope>NUCLEOTIDE SEQUENCE</scope>
    <source>
        <strain evidence="1">IBT 15450</strain>
    </source>
</reference>
<proteinExistence type="predicted"/>
<dbReference type="AlphaFoldDB" id="A0AAD6N8P4"/>
<accession>A0AAD6N8P4</accession>
<dbReference type="Proteomes" id="UP001219568">
    <property type="component" value="Unassembled WGS sequence"/>
</dbReference>
<evidence type="ECO:0000313" key="1">
    <source>
        <dbReference type="EMBL" id="KAJ6043408.1"/>
    </source>
</evidence>
<reference evidence="1" key="1">
    <citation type="journal article" date="2023" name="IMA Fungus">
        <title>Comparative genomic study of the Penicillium genus elucidates a diverse pangenome and 15 lateral gene transfer events.</title>
        <authorList>
            <person name="Petersen C."/>
            <person name="Sorensen T."/>
            <person name="Nielsen M.R."/>
            <person name="Sondergaard T.E."/>
            <person name="Sorensen J.L."/>
            <person name="Fitzpatrick D.A."/>
            <person name="Frisvad J.C."/>
            <person name="Nielsen K.L."/>
        </authorList>
    </citation>
    <scope>NUCLEOTIDE SEQUENCE</scope>
    <source>
        <strain evidence="1">IBT 15450</strain>
    </source>
</reference>
<dbReference type="EMBL" id="JAQJZL010000004">
    <property type="protein sequence ID" value="KAJ6043408.1"/>
    <property type="molecule type" value="Genomic_DNA"/>
</dbReference>
<protein>
    <submittedName>
        <fullName evidence="1">Uncharacterized protein</fullName>
    </submittedName>
</protein>
<evidence type="ECO:0000313" key="2">
    <source>
        <dbReference type="Proteomes" id="UP001219568"/>
    </source>
</evidence>
<gene>
    <name evidence="1" type="ORF">N7460_004763</name>
</gene>
<comment type="caution">
    <text evidence="1">The sequence shown here is derived from an EMBL/GenBank/DDBJ whole genome shotgun (WGS) entry which is preliminary data.</text>
</comment>
<keyword evidence="2" id="KW-1185">Reference proteome</keyword>
<name>A0AAD6N8P4_PENCN</name>
<sequence length="60" mass="6305">MAKSLEGLAADVEMHSQMAHSALDALQVVDSWYSLGLFPAAEAVVPSHSVHMIAVAVSDL</sequence>
<organism evidence="1 2">
    <name type="scientific">Penicillium canescens</name>
    <dbReference type="NCBI Taxonomy" id="5083"/>
    <lineage>
        <taxon>Eukaryota</taxon>
        <taxon>Fungi</taxon>
        <taxon>Dikarya</taxon>
        <taxon>Ascomycota</taxon>
        <taxon>Pezizomycotina</taxon>
        <taxon>Eurotiomycetes</taxon>
        <taxon>Eurotiomycetidae</taxon>
        <taxon>Eurotiales</taxon>
        <taxon>Aspergillaceae</taxon>
        <taxon>Penicillium</taxon>
    </lineage>
</organism>